<keyword evidence="3" id="KW-1185">Reference proteome</keyword>
<feature type="compositionally biased region" description="Low complexity" evidence="1">
    <location>
        <begin position="19"/>
        <end position="43"/>
    </location>
</feature>
<comment type="caution">
    <text evidence="2">The sequence shown here is derived from an EMBL/GenBank/DDBJ whole genome shotgun (WGS) entry which is preliminary data.</text>
</comment>
<feature type="region of interest" description="Disordered" evidence="1">
    <location>
        <begin position="1"/>
        <end position="64"/>
    </location>
</feature>
<evidence type="ECO:0000313" key="3">
    <source>
        <dbReference type="Proteomes" id="UP000244962"/>
    </source>
</evidence>
<gene>
    <name evidence="2" type="ORF">DF223_04945</name>
</gene>
<sequence>MRWTGTDVFAQNPHTVPDAAARATRTAHQPARARAAARAATARRPARRPRDARASLPVQSIPRN</sequence>
<organism evidence="2 3">
    <name type="scientific">Mycetocola zhujimingii</name>
    <dbReference type="NCBI Taxonomy" id="2079792"/>
    <lineage>
        <taxon>Bacteria</taxon>
        <taxon>Bacillati</taxon>
        <taxon>Actinomycetota</taxon>
        <taxon>Actinomycetes</taxon>
        <taxon>Micrococcales</taxon>
        <taxon>Microbacteriaceae</taxon>
        <taxon>Mycetocola</taxon>
    </lineage>
</organism>
<accession>A0A2U1TFH6</accession>
<reference evidence="3" key="1">
    <citation type="submission" date="2018-04" db="EMBL/GenBank/DDBJ databases">
        <authorList>
            <person name="Liu S."/>
            <person name="Wang Z."/>
            <person name="Li J."/>
        </authorList>
    </citation>
    <scope>NUCLEOTIDE SEQUENCE [LARGE SCALE GENOMIC DNA]</scope>
    <source>
        <strain evidence="3">622</strain>
    </source>
</reference>
<dbReference type="AlphaFoldDB" id="A0A2U1TFH6"/>
<dbReference type="Proteomes" id="UP000244962">
    <property type="component" value="Unassembled WGS sequence"/>
</dbReference>
<proteinExistence type="predicted"/>
<evidence type="ECO:0000313" key="2">
    <source>
        <dbReference type="EMBL" id="PWC07639.1"/>
    </source>
</evidence>
<protein>
    <submittedName>
        <fullName evidence="2">Uncharacterized protein</fullName>
    </submittedName>
</protein>
<dbReference type="EMBL" id="QEFB01000003">
    <property type="protein sequence ID" value="PWC07639.1"/>
    <property type="molecule type" value="Genomic_DNA"/>
</dbReference>
<name>A0A2U1TFH6_9MICO</name>
<evidence type="ECO:0000256" key="1">
    <source>
        <dbReference type="SAM" id="MobiDB-lite"/>
    </source>
</evidence>